<accession>A0A9W6Z8W6</accession>
<evidence type="ECO:0000313" key="2">
    <source>
        <dbReference type="EMBL" id="GMH46942.1"/>
    </source>
</evidence>
<feature type="region of interest" description="Disordered" evidence="1">
    <location>
        <begin position="36"/>
        <end position="59"/>
    </location>
</feature>
<proteinExistence type="predicted"/>
<comment type="caution">
    <text evidence="2">The sequence shown here is derived from an EMBL/GenBank/DDBJ whole genome shotgun (WGS) entry which is preliminary data.</text>
</comment>
<gene>
    <name evidence="2" type="ORF">TrRE_jg12816</name>
</gene>
<keyword evidence="3" id="KW-1185">Reference proteome</keyword>
<feature type="non-terminal residue" evidence="2">
    <location>
        <position position="1"/>
    </location>
</feature>
<evidence type="ECO:0000313" key="3">
    <source>
        <dbReference type="Proteomes" id="UP001165082"/>
    </source>
</evidence>
<dbReference type="EMBL" id="BRXZ01004337">
    <property type="protein sequence ID" value="GMH46942.1"/>
    <property type="molecule type" value="Genomic_DNA"/>
</dbReference>
<protein>
    <submittedName>
        <fullName evidence="2">Uncharacterized protein</fullName>
    </submittedName>
</protein>
<dbReference type="AlphaFoldDB" id="A0A9W6Z8W6"/>
<sequence length="59" mass="6086">VAAGLTSLVVTEGKFKKINPKINPIVTRAGFAKGKRGERVAISGKRPGEKAPANNGTAL</sequence>
<organism evidence="2 3">
    <name type="scientific">Triparma retinervis</name>
    <dbReference type="NCBI Taxonomy" id="2557542"/>
    <lineage>
        <taxon>Eukaryota</taxon>
        <taxon>Sar</taxon>
        <taxon>Stramenopiles</taxon>
        <taxon>Ochrophyta</taxon>
        <taxon>Bolidophyceae</taxon>
        <taxon>Parmales</taxon>
        <taxon>Triparmaceae</taxon>
        <taxon>Triparma</taxon>
    </lineage>
</organism>
<reference evidence="2" key="1">
    <citation type="submission" date="2022-07" db="EMBL/GenBank/DDBJ databases">
        <title>Genome analysis of Parmales, a sister group of diatoms, reveals the evolutionary specialization of diatoms from phago-mixotrophs to photoautotrophs.</title>
        <authorList>
            <person name="Ban H."/>
            <person name="Sato S."/>
            <person name="Yoshikawa S."/>
            <person name="Kazumasa Y."/>
            <person name="Nakamura Y."/>
            <person name="Ichinomiya M."/>
            <person name="Saitoh K."/>
            <person name="Sato N."/>
            <person name="Blanc-Mathieu R."/>
            <person name="Endo H."/>
            <person name="Kuwata A."/>
            <person name="Ogata H."/>
        </authorList>
    </citation>
    <scope>NUCLEOTIDE SEQUENCE</scope>
</reference>
<name>A0A9W6Z8W6_9STRA</name>
<evidence type="ECO:0000256" key="1">
    <source>
        <dbReference type="SAM" id="MobiDB-lite"/>
    </source>
</evidence>
<dbReference type="Proteomes" id="UP001165082">
    <property type="component" value="Unassembled WGS sequence"/>
</dbReference>